<dbReference type="STRING" id="1430440.MGMSRv2__4181"/>
<dbReference type="GO" id="GO:0008661">
    <property type="term" value="F:1-deoxy-D-xylulose-5-phosphate synthase activity"/>
    <property type="evidence" value="ECO:0007669"/>
    <property type="project" value="UniProtKB-EC"/>
</dbReference>
<proteinExistence type="predicted"/>
<dbReference type="EC" id="2.2.1.7" evidence="2"/>
<dbReference type="Proteomes" id="UP000018922">
    <property type="component" value="Chromosome I"/>
</dbReference>
<dbReference type="InterPro" id="IPR033248">
    <property type="entry name" value="Transketolase_C"/>
</dbReference>
<evidence type="ECO:0000313" key="3">
    <source>
        <dbReference type="Proteomes" id="UP000018922"/>
    </source>
</evidence>
<dbReference type="Gene3D" id="3.40.50.920">
    <property type="match status" value="1"/>
</dbReference>
<dbReference type="PANTHER" id="PTHR43825:SF5">
    <property type="entry name" value="HYPOTHETICAL TRANSKETOLASE FAMILY PROTEIN"/>
    <property type="match status" value="1"/>
</dbReference>
<dbReference type="Gene3D" id="3.40.50.970">
    <property type="match status" value="1"/>
</dbReference>
<accession>V6F964</accession>
<protein>
    <submittedName>
        <fullName evidence="2">1-deoxy-D-xylulose-5-phosphate synthase</fullName>
        <ecNumber evidence="2">2.2.1.7</ecNumber>
    </submittedName>
</protein>
<sequence>MNAATDFSAVDMRDAFFLRLYDIARQDPTVVVLSNDFGAPSLDRFRADLPGQFVNAAISEQNMISMAAGMAMAGRKPVVYSIASFLTLRALEQVKVDICVMGAKVMLVGVGCGYAYSVDGPTHHATEDIAIMRALSGMTVWSPSESRVAGAMADLVSDLPGPAYLRFDRGRWPGLGAFDLTRGLRVLGEGEQVAIIATGIMTHRALAVAETLRHSGVACRVIDLLRLSPPDRGELLAALAGAGRVVTIEEQAAPGGLGGLVAEFMADEGLLRPLLRLAIDPALVFAYGERDRLHGERGLDVDGAVARIEAWMRR</sequence>
<dbReference type="HOGENOM" id="CLU_009227_1_1_5"/>
<feature type="domain" description="Transketolase-like pyrimidine-binding" evidence="1">
    <location>
        <begin position="10"/>
        <end position="174"/>
    </location>
</feature>
<dbReference type="SMART" id="SM00861">
    <property type="entry name" value="Transket_pyr"/>
    <property type="match status" value="1"/>
</dbReference>
<dbReference type="EMBL" id="HG794546">
    <property type="protein sequence ID" value="CDL01396.1"/>
    <property type="molecule type" value="Genomic_DNA"/>
</dbReference>
<name>V6F964_MAGGM</name>
<evidence type="ECO:0000313" key="2">
    <source>
        <dbReference type="EMBL" id="CDL01396.1"/>
    </source>
</evidence>
<reference evidence="2 3" key="1">
    <citation type="journal article" date="2014" name="Genome Announc.">
        <title>Complete genome sequence of Magnetospirillum gryphiswaldense MSR-1.</title>
        <authorList>
            <person name="Wang X."/>
            <person name="Wang Q."/>
            <person name="Zhang W."/>
            <person name="Wang Y."/>
            <person name="Li L."/>
            <person name="Wen T."/>
            <person name="Zhang T."/>
            <person name="Zhang Y."/>
            <person name="Xu J."/>
            <person name="Hu J."/>
            <person name="Li S."/>
            <person name="Liu L."/>
            <person name="Liu J."/>
            <person name="Jiang W."/>
            <person name="Tian J."/>
            <person name="Li Y."/>
            <person name="Schuler D."/>
            <person name="Wang L."/>
            <person name="Li J."/>
        </authorList>
    </citation>
    <scope>NUCLEOTIDE SEQUENCE [LARGE SCALE GENOMIC DNA]</scope>
    <source>
        <strain evidence="3">DSM 6361 / JCM 21280 / NBRC 15271 / MSR-1</strain>
    </source>
</reference>
<dbReference type="SUPFAM" id="SSF52518">
    <property type="entry name" value="Thiamin diphosphate-binding fold (THDP-binding)"/>
    <property type="match status" value="1"/>
</dbReference>
<dbReference type="InterPro" id="IPR005475">
    <property type="entry name" value="Transketolase-like_Pyr-bd"/>
</dbReference>
<keyword evidence="2" id="KW-0808">Transferase</keyword>
<dbReference type="InterPro" id="IPR009014">
    <property type="entry name" value="Transketo_C/PFOR_II"/>
</dbReference>
<evidence type="ECO:0000259" key="1">
    <source>
        <dbReference type="SMART" id="SM00861"/>
    </source>
</evidence>
<dbReference type="AlphaFoldDB" id="V6F964"/>
<dbReference type="PANTHER" id="PTHR43825">
    <property type="entry name" value="PYRUVATE DEHYDROGENASE E1 COMPONENT"/>
    <property type="match status" value="1"/>
</dbReference>
<dbReference type="Pfam" id="PF02779">
    <property type="entry name" value="Transket_pyr"/>
    <property type="match status" value="1"/>
</dbReference>
<dbReference type="SUPFAM" id="SSF52922">
    <property type="entry name" value="TK C-terminal domain-like"/>
    <property type="match status" value="1"/>
</dbReference>
<dbReference type="eggNOG" id="COG3958">
    <property type="taxonomic scope" value="Bacteria"/>
</dbReference>
<dbReference type="InterPro" id="IPR051157">
    <property type="entry name" value="PDH/Transketolase"/>
</dbReference>
<dbReference type="InterPro" id="IPR029061">
    <property type="entry name" value="THDP-binding"/>
</dbReference>
<keyword evidence="3" id="KW-1185">Reference proteome</keyword>
<gene>
    <name evidence="2" type="ordered locus">MGMSRv2__4181</name>
</gene>
<dbReference type="CDD" id="cd07033">
    <property type="entry name" value="TPP_PYR_DXS_TK_like"/>
    <property type="match status" value="1"/>
</dbReference>
<organism evidence="2 3">
    <name type="scientific">Magnetospirillum gryphiswaldense (strain DSM 6361 / JCM 21280 / NBRC 15271 / MSR-1)</name>
    <dbReference type="NCBI Taxonomy" id="431944"/>
    <lineage>
        <taxon>Bacteria</taxon>
        <taxon>Pseudomonadati</taxon>
        <taxon>Pseudomonadota</taxon>
        <taxon>Alphaproteobacteria</taxon>
        <taxon>Rhodospirillales</taxon>
        <taxon>Rhodospirillaceae</taxon>
        <taxon>Magnetospirillum</taxon>
    </lineage>
</organism>
<dbReference type="KEGG" id="mgy:MGMSRv2__4181"/>
<dbReference type="Pfam" id="PF02780">
    <property type="entry name" value="Transketolase_C"/>
    <property type="match status" value="1"/>
</dbReference>